<dbReference type="InterPro" id="IPR002656">
    <property type="entry name" value="Acyl_transf_3_dom"/>
</dbReference>
<dbReference type="Pfam" id="PF01757">
    <property type="entry name" value="Acyl_transf_3"/>
    <property type="match status" value="1"/>
</dbReference>
<organism evidence="1">
    <name type="scientific">Petromyces alliaceus</name>
    <name type="common">Aspergillus alliaceus</name>
    <dbReference type="NCBI Taxonomy" id="209559"/>
    <lineage>
        <taxon>Eukaryota</taxon>
        <taxon>Fungi</taxon>
        <taxon>Dikarya</taxon>
        <taxon>Ascomycota</taxon>
        <taxon>Pezizomycotina</taxon>
        <taxon>Eurotiomycetes</taxon>
        <taxon>Eurotiomycetidae</taxon>
        <taxon>Eurotiales</taxon>
        <taxon>Aspergillaceae</taxon>
        <taxon>Aspergillus</taxon>
        <taxon>Aspergillus subgen. Circumdati</taxon>
    </lineage>
</organism>
<dbReference type="GO" id="GO:0016747">
    <property type="term" value="F:acyltransferase activity, transferring groups other than amino-acyl groups"/>
    <property type="evidence" value="ECO:0007669"/>
    <property type="project" value="InterPro"/>
</dbReference>
<name>A0A5N7C831_PETAA</name>
<protein>
    <submittedName>
        <fullName evidence="1">Acyltransferase 3</fullName>
    </submittedName>
</protein>
<accession>A0A5N7C831</accession>
<reference evidence="1" key="1">
    <citation type="submission" date="2019-04" db="EMBL/GenBank/DDBJ databases">
        <title>Friends and foes A comparative genomics studyof 23 Aspergillus species from section Flavi.</title>
        <authorList>
            <consortium name="DOE Joint Genome Institute"/>
            <person name="Kjaerbolling I."/>
            <person name="Vesth T."/>
            <person name="Frisvad J.C."/>
            <person name="Nybo J.L."/>
            <person name="Theobald S."/>
            <person name="Kildgaard S."/>
            <person name="Isbrandt T."/>
            <person name="Kuo A."/>
            <person name="Sato A."/>
            <person name="Lyhne E.K."/>
            <person name="Kogle M.E."/>
            <person name="Wiebenga A."/>
            <person name="Kun R.S."/>
            <person name="Lubbers R.J."/>
            <person name="Makela M.R."/>
            <person name="Barry K."/>
            <person name="Chovatia M."/>
            <person name="Clum A."/>
            <person name="Daum C."/>
            <person name="Haridas S."/>
            <person name="He G."/>
            <person name="LaButti K."/>
            <person name="Lipzen A."/>
            <person name="Mondo S."/>
            <person name="Riley R."/>
            <person name="Salamov A."/>
            <person name="Simmons B.A."/>
            <person name="Magnuson J.K."/>
            <person name="Henrissat B."/>
            <person name="Mortensen U.H."/>
            <person name="Larsen T.O."/>
            <person name="Devries R.P."/>
            <person name="Grigoriev I.V."/>
            <person name="Machida M."/>
            <person name="Baker S.E."/>
            <person name="Andersen M.R."/>
        </authorList>
    </citation>
    <scope>NUCLEOTIDE SEQUENCE [LARGE SCALE GENOMIC DNA]</scope>
    <source>
        <strain evidence="1">IBT 14317</strain>
    </source>
</reference>
<sequence length="440" mass="51140">MERTKWLDGLRGVAAAIVAFDHFFMGEIWHPFVSFWAEPPEGNRRFVQLPPIRVLFSAHAMVTLFMVISGYAISINILKSRPSPQFYTRISSAVLRRIFRIYLPVLVIATISQFLFFFDLYHWTFDEGLLKGLKPWTSPWSHIKWLFLFLSDSMNIMAYTYSGNFNGQLWTMPVEFRGSNVTFLLIMGLAAWRPKLRLWFLPFFAIYFLWYGLWDLFSFIWGLWLAEKSVATTPTEIDDDDDSEKLPLFPFSPNNWKHRLLSRKNFTVARITTALSFLAGYHLLCLGDDGHLSPGYQFLAAIQPSKWNNDWGVIHWAWKCVGAALLVYAINESRLLQRPFNTRPVQYLGKISFSLYLVHQAIYQMWRNPLRDYLWVLATGTPWPGSVEAPVQDAVAFHVAWWASGVILGTVVLYAAHYWTIYVDNRCVALTKRVEKWLTS</sequence>
<keyword evidence="1" id="KW-0012">Acyltransferase</keyword>
<dbReference type="OMA" id="DMRTINY"/>
<dbReference type="InterPro" id="IPR050879">
    <property type="entry name" value="Acyltransferase_3"/>
</dbReference>
<proteinExistence type="predicted"/>
<dbReference type="Proteomes" id="UP000326877">
    <property type="component" value="Unassembled WGS sequence"/>
</dbReference>
<dbReference type="PANTHER" id="PTHR23028:SF134">
    <property type="entry name" value="PUTATIVE (AFU_ORTHOLOGUE AFUA_4G08520)-RELATED"/>
    <property type="match status" value="1"/>
</dbReference>
<keyword evidence="1" id="KW-0808">Transferase</keyword>
<gene>
    <name evidence="1" type="ORF">BDV23DRAFT_155448</name>
</gene>
<dbReference type="OrthoDB" id="5819582at2759"/>
<evidence type="ECO:0000313" key="1">
    <source>
        <dbReference type="EMBL" id="KAE8390282.1"/>
    </source>
</evidence>
<dbReference type="EMBL" id="ML735256">
    <property type="protein sequence ID" value="KAE8390282.1"/>
    <property type="molecule type" value="Genomic_DNA"/>
</dbReference>
<dbReference type="PANTHER" id="PTHR23028">
    <property type="entry name" value="ACETYLTRANSFERASE"/>
    <property type="match status" value="1"/>
</dbReference>
<dbReference type="AlphaFoldDB" id="A0A5N7C831"/>
<accession>A0A5N6G9M0</accession>